<dbReference type="InterPro" id="IPR053870">
    <property type="entry name" value="TiaS-like_TCKD"/>
</dbReference>
<keyword evidence="5 6" id="KW-0067">ATP-binding</keyword>
<evidence type="ECO:0000259" key="9">
    <source>
        <dbReference type="Pfam" id="PF22641"/>
    </source>
</evidence>
<dbReference type="InterPro" id="IPR055394">
    <property type="entry name" value="Zn_ribbon_TiaS"/>
</dbReference>
<dbReference type="EMBL" id="CP058560">
    <property type="protein sequence ID" value="QUH22980.1"/>
    <property type="molecule type" value="Genomic_DNA"/>
</dbReference>
<dbReference type="Gene3D" id="3.90.600.20">
    <property type="match status" value="1"/>
</dbReference>
<feature type="domain" description="OB" evidence="7">
    <location>
        <begin position="274"/>
        <end position="332"/>
    </location>
</feature>
<dbReference type="InterPro" id="IPR013696">
    <property type="entry name" value="TiaS_FLD"/>
</dbReference>
<dbReference type="PANTHER" id="PTHR40705">
    <property type="entry name" value="TRNA(ILE2) 2-AGMATINYLCYTIDINE SYNTHETASE TIAS"/>
    <property type="match status" value="1"/>
</dbReference>
<dbReference type="Pfam" id="PF22641">
    <property type="entry name" value="TiaS_TCKD"/>
    <property type="match status" value="1"/>
</dbReference>
<dbReference type="GO" id="GO:0016879">
    <property type="term" value="F:ligase activity, forming carbon-nitrogen bonds"/>
    <property type="evidence" value="ECO:0007669"/>
    <property type="project" value="UniProtKB-UniRule"/>
</dbReference>
<dbReference type="HAMAP" id="MF_01892">
    <property type="entry name" value="tRNA_Ile2_agm2C_synt"/>
    <property type="match status" value="1"/>
</dbReference>
<protein>
    <recommendedName>
        <fullName evidence="6">tRNA(Ile2) 2-agmatinylcytidine synthetase TiaS</fullName>
        <shortName evidence="6">tRNA(Ile2)-agm2C synthetase</shortName>
        <ecNumber evidence="6">6.3.4.22</ecNumber>
    </recommendedName>
    <alternativeName>
        <fullName evidence="6">tRNA(Ile2) agmatidine synthetase</fullName>
    </alternativeName>
</protein>
<dbReference type="GO" id="GO:0002101">
    <property type="term" value="P:tRNA wobble cytosine modification"/>
    <property type="evidence" value="ECO:0007669"/>
    <property type="project" value="UniProtKB-UniRule"/>
</dbReference>
<dbReference type="AlphaFoldDB" id="A0A8T8K7N5"/>
<dbReference type="Pfam" id="PF08489">
    <property type="entry name" value="TiaS_FLD"/>
    <property type="match status" value="1"/>
</dbReference>
<comment type="subcellular location">
    <subcellularLocation>
        <location evidence="6">Cytoplasm</location>
    </subcellularLocation>
</comment>
<evidence type="ECO:0000256" key="3">
    <source>
        <dbReference type="ARBA" id="ARBA00022694"/>
    </source>
</evidence>
<keyword evidence="4 6" id="KW-0547">Nucleotide-binding</keyword>
<dbReference type="InterPro" id="IPR024913">
    <property type="entry name" value="tRNA_Ile2__agm2C_synt"/>
</dbReference>
<dbReference type="RefSeq" id="WP_211533926.1">
    <property type="nucleotide sequence ID" value="NZ_CP058560.1"/>
</dbReference>
<dbReference type="OrthoDB" id="39189at2157"/>
<dbReference type="InterPro" id="IPR004365">
    <property type="entry name" value="NA-bd_OB_tRNA"/>
</dbReference>
<comment type="function">
    <text evidence="6">ATP-dependent agmatine transferase that catalyzes the formation of 2-agmatinylcytidine (agm2C) at the wobble position (C34) of tRNA(Ile2), converting the codon specificity from AUG to AUA.</text>
</comment>
<dbReference type="GO" id="GO:0005737">
    <property type="term" value="C:cytoplasm"/>
    <property type="evidence" value="ECO:0007669"/>
    <property type="project" value="UniProtKB-SubCell"/>
</dbReference>
<dbReference type="GO" id="GO:0005524">
    <property type="term" value="F:ATP binding"/>
    <property type="evidence" value="ECO:0007669"/>
    <property type="project" value="UniProtKB-KW"/>
</dbReference>
<evidence type="ECO:0000256" key="4">
    <source>
        <dbReference type="ARBA" id="ARBA00022741"/>
    </source>
</evidence>
<dbReference type="Gene3D" id="3.30.70.2200">
    <property type="match status" value="1"/>
</dbReference>
<dbReference type="Proteomes" id="UP000681041">
    <property type="component" value="Chromosome"/>
</dbReference>
<feature type="domain" description="TiaS FLD" evidence="8">
    <location>
        <begin position="143"/>
        <end position="254"/>
    </location>
</feature>
<proteinExistence type="inferred from homology"/>
<evidence type="ECO:0000256" key="5">
    <source>
        <dbReference type="ARBA" id="ARBA00022840"/>
    </source>
</evidence>
<comment type="similarity">
    <text evidence="6">Belongs to the TiaS family.</text>
</comment>
<dbReference type="PANTHER" id="PTHR40705:SF1">
    <property type="entry name" value="TRNA(ILE2) 2-AGMATINYLCYTIDINE SYNTHETASE TIAS"/>
    <property type="match status" value="1"/>
</dbReference>
<sequence>MYEIYVGIDDTDSPEGMCTTYITCVIIDELKYCGFKVEGHPRLIRLNPFARFKTRGNGATSFKMVLDSINQIEKAKKIILKKVEELSCLENENTNPGVVFYQGAVNQKLESFALKAIRSIITIKEAKSLAEEIGADFYCFKKGRGIIGALSAIGCPLNDITYELLSYRQSKNYCSKRRINPQSVKVMDQKTYPQTFDNLDGGYMAIEPHTPCPILYGIRGESPEAVLEAHNLVEIDEPLDRYCIFKTNQHTDIHLQKIKKISEMEKFGCYIASGEVEDMPWNIEGGHVFFKLKDDSGSIQCAAYEPTKDFRKLIKKLRPGDHITAYGGIGSQGTLNLEKIQIKSLAPEYIEKNPLCDCGKRMKSAGCGKGYKCPRCGKKIRSELKLRNEIARDLKTGFYEVPPSARRHLSKPLIRMNIKI</sequence>
<evidence type="ECO:0000256" key="2">
    <source>
        <dbReference type="ARBA" id="ARBA00022598"/>
    </source>
</evidence>
<evidence type="ECO:0000256" key="1">
    <source>
        <dbReference type="ARBA" id="ARBA00022490"/>
    </source>
</evidence>
<organism evidence="11 12">
    <name type="scientific">Methanobacterium alkalithermotolerans</name>
    <dbReference type="NCBI Taxonomy" id="2731220"/>
    <lineage>
        <taxon>Archaea</taxon>
        <taxon>Methanobacteriati</taxon>
        <taxon>Methanobacteriota</taxon>
        <taxon>Methanomada group</taxon>
        <taxon>Methanobacteria</taxon>
        <taxon>Methanobacteriales</taxon>
        <taxon>Methanobacteriaceae</taxon>
        <taxon>Methanobacterium</taxon>
    </lineage>
</organism>
<accession>A0A8T8K7N5</accession>
<keyword evidence="12" id="KW-1185">Reference proteome</keyword>
<feature type="domain" description="TiaS-like TCKD" evidence="9">
    <location>
        <begin position="5"/>
        <end position="140"/>
    </location>
</feature>
<dbReference type="Pfam" id="PF23783">
    <property type="entry name" value="Zn_ribbon_TiaS"/>
    <property type="match status" value="1"/>
</dbReference>
<dbReference type="GO" id="GO:0003676">
    <property type="term" value="F:nucleic acid binding"/>
    <property type="evidence" value="ECO:0007669"/>
    <property type="project" value="InterPro"/>
</dbReference>
<dbReference type="KEGG" id="meme:HYG87_03930"/>
<evidence type="ECO:0000313" key="11">
    <source>
        <dbReference type="EMBL" id="QUH22980.1"/>
    </source>
</evidence>
<dbReference type="Pfam" id="PF01336">
    <property type="entry name" value="tRNA_anti-codon"/>
    <property type="match status" value="1"/>
</dbReference>
<comment type="catalytic activity">
    <reaction evidence="6">
        <text>cytidine(34) in tRNA(Ile2) + agmatine + ATP + H2O = 2-agmatinylcytidine(34) in tRNA(Ile2) + AMP + 2 phosphate + 2 H(+)</text>
        <dbReference type="Rhea" id="RHEA:43608"/>
        <dbReference type="Rhea" id="RHEA-COMP:10625"/>
        <dbReference type="Rhea" id="RHEA-COMP:10626"/>
        <dbReference type="ChEBI" id="CHEBI:15377"/>
        <dbReference type="ChEBI" id="CHEBI:15378"/>
        <dbReference type="ChEBI" id="CHEBI:30616"/>
        <dbReference type="ChEBI" id="CHEBI:43474"/>
        <dbReference type="ChEBI" id="CHEBI:58145"/>
        <dbReference type="ChEBI" id="CHEBI:82748"/>
        <dbReference type="ChEBI" id="CHEBI:83545"/>
        <dbReference type="ChEBI" id="CHEBI:456215"/>
        <dbReference type="EC" id="6.3.4.22"/>
    </reaction>
</comment>
<name>A0A8T8K7N5_9EURY</name>
<evidence type="ECO:0000259" key="10">
    <source>
        <dbReference type="Pfam" id="PF23783"/>
    </source>
</evidence>
<gene>
    <name evidence="6" type="primary">tiaS</name>
    <name evidence="11" type="ORF">HYG87_03930</name>
</gene>
<keyword evidence="2 6" id="KW-0436">Ligase</keyword>
<evidence type="ECO:0000313" key="12">
    <source>
        <dbReference type="Proteomes" id="UP000681041"/>
    </source>
</evidence>
<dbReference type="CDD" id="cd04482">
    <property type="entry name" value="RPA2_OBF_like"/>
    <property type="match status" value="1"/>
</dbReference>
<keyword evidence="1 6" id="KW-0963">Cytoplasm</keyword>
<dbReference type="Gene3D" id="2.40.50.1010">
    <property type="match status" value="1"/>
</dbReference>
<feature type="domain" description="TiaS C-terminal zinc ribbon" evidence="10">
    <location>
        <begin position="353"/>
        <end position="394"/>
    </location>
</feature>
<dbReference type="EC" id="6.3.4.22" evidence="6"/>
<dbReference type="GeneID" id="64819885"/>
<reference evidence="11" key="1">
    <citation type="submission" date="2020-07" db="EMBL/GenBank/DDBJ databases">
        <title>Methanobacterium. sp. MethCan genome.</title>
        <authorList>
            <person name="Postec A."/>
            <person name="Quemeneur M."/>
        </authorList>
    </citation>
    <scope>NUCLEOTIDE SEQUENCE</scope>
    <source>
        <strain evidence="11">MethCAN</strain>
    </source>
</reference>
<evidence type="ECO:0000259" key="7">
    <source>
        <dbReference type="Pfam" id="PF01336"/>
    </source>
</evidence>
<keyword evidence="3 6" id="KW-0819">tRNA processing</keyword>
<evidence type="ECO:0000259" key="8">
    <source>
        <dbReference type="Pfam" id="PF08489"/>
    </source>
</evidence>
<evidence type="ECO:0000256" key="6">
    <source>
        <dbReference type="HAMAP-Rule" id="MF_01892"/>
    </source>
</evidence>